<accession>A0A090D1F5</accession>
<dbReference type="Pfam" id="PF12706">
    <property type="entry name" value="Lactamase_B_2"/>
    <property type="match status" value="1"/>
</dbReference>
<evidence type="ECO:0000313" key="2">
    <source>
        <dbReference type="EMBL" id="CDR33523.1"/>
    </source>
</evidence>
<dbReference type="InterPro" id="IPR036866">
    <property type="entry name" value="RibonucZ/Hydroxyglut_hydro"/>
</dbReference>
<comment type="caution">
    <text evidence="2">The sequence shown here is derived from an EMBL/GenBank/DDBJ whole genome shotgun (WGS) entry which is preliminary data.</text>
</comment>
<reference evidence="2" key="1">
    <citation type="submission" date="2013-12" db="EMBL/GenBank/DDBJ databases">
        <authorList>
            <person name="Linke B."/>
        </authorList>
    </citation>
    <scope>NUCLEOTIDE SEQUENCE [LARGE SCALE GENOMIC DNA]</scope>
    <source>
        <strain evidence="2">CRIB-18</strain>
    </source>
</reference>
<sequence length="278" mass="30590">MNGFCPLASGSKGNCLYLGTKNTKILIDAGISTRATRRKLSEIGVSLDQIDAILITHDHGDHIQGLKVMAFDLGIPILANAETAKGIVETFHGECPRFKIFTTGESFQFGDFEIHPFSIPHDTLDPVAFTIHFDLEKIGICADLGMVTAGIRESLRNCTLLYLEANHEVDLVHASSRPIVYKQRVLSRVGHLSNKDCGHLLTEIFHEGLKQVWLAHLSSECNTPIHAVNTVSEILNSKGLSLPLAIAYQEEVSKAYHFEEISQNEEASQVEEISQASV</sequence>
<proteinExistence type="predicted"/>
<evidence type="ECO:0000313" key="3">
    <source>
        <dbReference type="Proteomes" id="UP000031552"/>
    </source>
</evidence>
<dbReference type="RefSeq" id="WP_053331733.1">
    <property type="nucleotide sequence ID" value="NZ_CCEJ010000003.1"/>
</dbReference>
<dbReference type="PANTHER" id="PTHR47619">
    <property type="entry name" value="METALLO-HYDROLASE YYCJ-RELATED"/>
    <property type="match status" value="1"/>
</dbReference>
<dbReference type="AlphaFoldDB" id="A0A090D1F5"/>
<dbReference type="Proteomes" id="UP000031552">
    <property type="component" value="Unassembled WGS sequence"/>
</dbReference>
<evidence type="ECO:0000259" key="1">
    <source>
        <dbReference type="SMART" id="SM00849"/>
    </source>
</evidence>
<dbReference type="InterPro" id="IPR001279">
    <property type="entry name" value="Metallo-B-lactamas"/>
</dbReference>
<protein>
    <submittedName>
        <fullName evidence="2">Metallo-beta-lactamase superfamily protein</fullName>
    </submittedName>
</protein>
<dbReference type="EMBL" id="CCEJ010000003">
    <property type="protein sequence ID" value="CDR33523.1"/>
    <property type="molecule type" value="Genomic_DNA"/>
</dbReference>
<organism evidence="2 3">
    <name type="scientific">Candidatus Criblamydia sequanensis CRIB-18</name>
    <dbReference type="NCBI Taxonomy" id="1437425"/>
    <lineage>
        <taxon>Bacteria</taxon>
        <taxon>Pseudomonadati</taxon>
        <taxon>Chlamydiota</taxon>
        <taxon>Chlamydiia</taxon>
        <taxon>Parachlamydiales</taxon>
        <taxon>Candidatus Criblamydiaceae</taxon>
        <taxon>Candidatus Criblamydia</taxon>
    </lineage>
</organism>
<name>A0A090D1F5_9BACT</name>
<keyword evidence="3" id="KW-1185">Reference proteome</keyword>
<dbReference type="Gene3D" id="3.60.15.10">
    <property type="entry name" value="Ribonuclease Z/Hydroxyacylglutathione hydrolase-like"/>
    <property type="match status" value="1"/>
</dbReference>
<dbReference type="SUPFAM" id="SSF56281">
    <property type="entry name" value="Metallo-hydrolase/oxidoreductase"/>
    <property type="match status" value="1"/>
</dbReference>
<reference evidence="2" key="2">
    <citation type="submission" date="2014-09" db="EMBL/GenBank/DDBJ databases">
        <title>Criblamydia sequanensis harbors a mega-plasmid encoding arsenite resistance.</title>
        <authorList>
            <person name="Bertelli C."/>
            <person name="Goesmann A."/>
            <person name="Greub G."/>
        </authorList>
    </citation>
    <scope>NUCLEOTIDE SEQUENCE [LARGE SCALE GENOMIC DNA]</scope>
    <source>
        <strain evidence="2">CRIB-18</strain>
    </source>
</reference>
<dbReference type="InterPro" id="IPR052533">
    <property type="entry name" value="WalJ/YycJ-like"/>
</dbReference>
<dbReference type="OrthoDB" id="9781189at2"/>
<dbReference type="SMART" id="SM00849">
    <property type="entry name" value="Lactamase_B"/>
    <property type="match status" value="1"/>
</dbReference>
<dbReference type="PANTHER" id="PTHR47619:SF1">
    <property type="entry name" value="EXODEOXYRIBONUCLEASE WALJ"/>
    <property type="match status" value="1"/>
</dbReference>
<dbReference type="eggNOG" id="COG1235">
    <property type="taxonomic scope" value="Bacteria"/>
</dbReference>
<feature type="domain" description="Metallo-beta-lactamase" evidence="1">
    <location>
        <begin position="12"/>
        <end position="184"/>
    </location>
</feature>
<gene>
    <name evidence="2" type="ORF">CSEC_0690</name>
</gene>